<reference key="2">
    <citation type="submission" date="2011-04" db="EMBL/GenBank/DDBJ databases">
        <title>Complete sequence of chromosome of Haliscomenobacter hydrossis DSM 1100.</title>
        <authorList>
            <consortium name="US DOE Joint Genome Institute (JGI-PGF)"/>
            <person name="Lucas S."/>
            <person name="Han J."/>
            <person name="Lapidus A."/>
            <person name="Bruce D."/>
            <person name="Goodwin L."/>
            <person name="Pitluck S."/>
            <person name="Peters L."/>
            <person name="Kyrpides N."/>
            <person name="Mavromatis K."/>
            <person name="Ivanova N."/>
            <person name="Ovchinnikova G."/>
            <person name="Pagani I."/>
            <person name="Daligault H."/>
            <person name="Detter J.C."/>
            <person name="Han C."/>
            <person name="Land M."/>
            <person name="Hauser L."/>
            <person name="Markowitz V."/>
            <person name="Cheng J.-F."/>
            <person name="Hugenholtz P."/>
            <person name="Woyke T."/>
            <person name="Wu D."/>
            <person name="Verbarg S."/>
            <person name="Frueling A."/>
            <person name="Brambilla E."/>
            <person name="Klenk H.-P."/>
            <person name="Eisen J.A."/>
        </authorList>
    </citation>
    <scope>NUCLEOTIDE SEQUENCE</scope>
    <source>
        <strain>DSM 1100</strain>
    </source>
</reference>
<evidence type="ECO:0000256" key="1">
    <source>
        <dbReference type="SAM" id="Coils"/>
    </source>
</evidence>
<feature type="coiled-coil region" evidence="1">
    <location>
        <begin position="24"/>
        <end position="79"/>
    </location>
</feature>
<reference evidence="2 3" key="1">
    <citation type="journal article" date="2011" name="Stand. Genomic Sci.">
        <title>Complete genome sequence of Haliscomenobacter hydrossis type strain (O).</title>
        <authorList>
            <consortium name="US DOE Joint Genome Institute (JGI-PGF)"/>
            <person name="Daligault H."/>
            <person name="Lapidus A."/>
            <person name="Zeytun A."/>
            <person name="Nolan M."/>
            <person name="Lucas S."/>
            <person name="Del Rio T.G."/>
            <person name="Tice H."/>
            <person name="Cheng J.F."/>
            <person name="Tapia R."/>
            <person name="Han C."/>
            <person name="Goodwin L."/>
            <person name="Pitluck S."/>
            <person name="Liolios K."/>
            <person name="Pagani I."/>
            <person name="Ivanova N."/>
            <person name="Huntemann M."/>
            <person name="Mavromatis K."/>
            <person name="Mikhailova N."/>
            <person name="Pati A."/>
            <person name="Chen A."/>
            <person name="Palaniappan K."/>
            <person name="Land M."/>
            <person name="Hauser L."/>
            <person name="Brambilla E.M."/>
            <person name="Rohde M."/>
            <person name="Verbarg S."/>
            <person name="Goker M."/>
            <person name="Bristow J."/>
            <person name="Eisen J.A."/>
            <person name="Markowitz V."/>
            <person name="Hugenholtz P."/>
            <person name="Kyrpides N.C."/>
            <person name="Klenk H.P."/>
            <person name="Woyke T."/>
        </authorList>
    </citation>
    <scope>NUCLEOTIDE SEQUENCE [LARGE SCALE GENOMIC DNA]</scope>
    <source>
        <strain evidence="3">ATCC 27775 / DSM 1100 / LMG 10767 / O</strain>
    </source>
</reference>
<organism evidence="2 3">
    <name type="scientific">Haliscomenobacter hydrossis (strain ATCC 27775 / DSM 1100 / LMG 10767 / O)</name>
    <dbReference type="NCBI Taxonomy" id="760192"/>
    <lineage>
        <taxon>Bacteria</taxon>
        <taxon>Pseudomonadati</taxon>
        <taxon>Bacteroidota</taxon>
        <taxon>Saprospiria</taxon>
        <taxon>Saprospirales</taxon>
        <taxon>Haliscomenobacteraceae</taxon>
        <taxon>Haliscomenobacter</taxon>
    </lineage>
</organism>
<dbReference type="EMBL" id="CP002691">
    <property type="protein sequence ID" value="AEE48358.1"/>
    <property type="molecule type" value="Genomic_DNA"/>
</dbReference>
<gene>
    <name evidence="2" type="ordered locus">Halhy_0448</name>
</gene>
<evidence type="ECO:0000313" key="2">
    <source>
        <dbReference type="EMBL" id="AEE48358.1"/>
    </source>
</evidence>
<keyword evidence="3" id="KW-1185">Reference proteome</keyword>
<keyword evidence="1" id="KW-0175">Coiled coil</keyword>
<name>F4KY95_HALH1</name>
<dbReference type="RefSeq" id="WP_013762922.1">
    <property type="nucleotide sequence ID" value="NC_015510.1"/>
</dbReference>
<evidence type="ECO:0000313" key="3">
    <source>
        <dbReference type="Proteomes" id="UP000008461"/>
    </source>
</evidence>
<dbReference type="AlphaFoldDB" id="F4KY95"/>
<dbReference type="Proteomes" id="UP000008461">
    <property type="component" value="Chromosome"/>
</dbReference>
<dbReference type="HOGENOM" id="CLU_2154823_0_0_10"/>
<sequence length="111" mass="12614">MIISQGTKDFAAGFYERAFGYNPAQLLAEEQAKLAKERQKAEEERQKAEEEHLLLQAALQREEEERQKLQNTILNLHQLVKMNPPEIAVIVGMTIEEVEALITLHGDKSGE</sequence>
<dbReference type="KEGG" id="hhy:Halhy_0448"/>
<accession>F4KY95</accession>
<protein>
    <submittedName>
        <fullName evidence="2">Uncharacterized protein</fullName>
    </submittedName>
</protein>
<proteinExistence type="predicted"/>